<evidence type="ECO:0000256" key="2">
    <source>
        <dbReference type="ARBA" id="ARBA00023125"/>
    </source>
</evidence>
<dbReference type="PANTHER" id="PTHR46796:SF7">
    <property type="entry name" value="ARAC FAMILY TRANSCRIPTIONAL REGULATOR"/>
    <property type="match status" value="1"/>
</dbReference>
<reference evidence="7" key="1">
    <citation type="journal article" date="2019" name="Int. J. Syst. Evol. Microbiol.">
        <title>The Global Catalogue of Microorganisms (GCM) 10K type strain sequencing project: providing services to taxonomists for standard genome sequencing and annotation.</title>
        <authorList>
            <consortium name="The Broad Institute Genomics Platform"/>
            <consortium name="The Broad Institute Genome Sequencing Center for Infectious Disease"/>
            <person name="Wu L."/>
            <person name="Ma J."/>
        </authorList>
    </citation>
    <scope>NUCLEOTIDE SEQUENCE [LARGE SCALE GENOMIC DNA]</scope>
    <source>
        <strain evidence="7">CGMCC 4.7237</strain>
    </source>
</reference>
<accession>A0ABV8HHY3</accession>
<dbReference type="InterPro" id="IPR050204">
    <property type="entry name" value="AraC_XylS_family_regulators"/>
</dbReference>
<dbReference type="SUPFAM" id="SSF46689">
    <property type="entry name" value="Homeodomain-like"/>
    <property type="match status" value="2"/>
</dbReference>
<dbReference type="Proteomes" id="UP001595765">
    <property type="component" value="Unassembled WGS sequence"/>
</dbReference>
<proteinExistence type="predicted"/>
<evidence type="ECO:0000256" key="3">
    <source>
        <dbReference type="ARBA" id="ARBA00023163"/>
    </source>
</evidence>
<evidence type="ECO:0000256" key="1">
    <source>
        <dbReference type="ARBA" id="ARBA00023015"/>
    </source>
</evidence>
<protein>
    <submittedName>
        <fullName evidence="6">AraC family transcriptional regulator</fullName>
    </submittedName>
</protein>
<evidence type="ECO:0000313" key="6">
    <source>
        <dbReference type="EMBL" id="MFC4031564.1"/>
    </source>
</evidence>
<name>A0ABV8HHY3_9ACTN</name>
<dbReference type="Pfam" id="PF12852">
    <property type="entry name" value="Cupin_6"/>
    <property type="match status" value="1"/>
</dbReference>
<dbReference type="InterPro" id="IPR020449">
    <property type="entry name" value="Tscrpt_reg_AraC-type_HTH"/>
</dbReference>
<dbReference type="InterPro" id="IPR018060">
    <property type="entry name" value="HTH_AraC"/>
</dbReference>
<sequence>MEPVLDPLSDVFASLNIRTGSLSGLDASGHWGLRLGVHEHVKIGVVLSGSCCIGANGGPPLRLATGDCFLLATHDTIEISDEPGSPLIEGEAVFMASPTRIVRLPDGPGADGAERTLIIGGSVHFLDATVARLLEGLPALTAIRAGTGPARAIQPLLRLCLDEVGASRLGMPVMVGRLTEMLFIQAMRAVVEQQPGGVPLRGWLGALSDEQIGAALLLMHQEPAGRWTVAALGEAVGMSRAAFAARFKQLVGLPPLDYLQRWRIHTAARELLGGDRTVASVAAEWGYSSEAAFSAAFKRITGVSPGRYRADPLSAAPPPGSAPLPGTFLPHPPRTPRRPQTMAQVP</sequence>
<feature type="domain" description="HTH araC/xylS-type" evidence="5">
    <location>
        <begin position="213"/>
        <end position="311"/>
    </location>
</feature>
<keyword evidence="7" id="KW-1185">Reference proteome</keyword>
<dbReference type="PROSITE" id="PS01124">
    <property type="entry name" value="HTH_ARAC_FAMILY_2"/>
    <property type="match status" value="1"/>
</dbReference>
<gene>
    <name evidence="6" type="ORF">ACFO3J_08730</name>
</gene>
<comment type="caution">
    <text evidence="6">The sequence shown here is derived from an EMBL/GenBank/DDBJ whole genome shotgun (WGS) entry which is preliminary data.</text>
</comment>
<dbReference type="RefSeq" id="WP_386427830.1">
    <property type="nucleotide sequence ID" value="NZ_JBHSBB010000008.1"/>
</dbReference>
<dbReference type="EMBL" id="JBHSBB010000008">
    <property type="protein sequence ID" value="MFC4031564.1"/>
    <property type="molecule type" value="Genomic_DNA"/>
</dbReference>
<evidence type="ECO:0000313" key="7">
    <source>
        <dbReference type="Proteomes" id="UP001595765"/>
    </source>
</evidence>
<dbReference type="InterPro" id="IPR018062">
    <property type="entry name" value="HTH_AraC-typ_CS"/>
</dbReference>
<dbReference type="Pfam" id="PF12833">
    <property type="entry name" value="HTH_18"/>
    <property type="match status" value="1"/>
</dbReference>
<keyword evidence="1" id="KW-0805">Transcription regulation</keyword>
<dbReference type="PRINTS" id="PR00032">
    <property type="entry name" value="HTHARAC"/>
</dbReference>
<evidence type="ECO:0000256" key="4">
    <source>
        <dbReference type="SAM" id="MobiDB-lite"/>
    </source>
</evidence>
<dbReference type="InterPro" id="IPR009057">
    <property type="entry name" value="Homeodomain-like_sf"/>
</dbReference>
<feature type="region of interest" description="Disordered" evidence="4">
    <location>
        <begin position="308"/>
        <end position="346"/>
    </location>
</feature>
<dbReference type="PROSITE" id="PS00041">
    <property type="entry name" value="HTH_ARAC_FAMILY_1"/>
    <property type="match status" value="1"/>
</dbReference>
<keyword evidence="3" id="KW-0804">Transcription</keyword>
<dbReference type="PANTHER" id="PTHR46796">
    <property type="entry name" value="HTH-TYPE TRANSCRIPTIONAL ACTIVATOR RHAS-RELATED"/>
    <property type="match status" value="1"/>
</dbReference>
<dbReference type="InterPro" id="IPR032783">
    <property type="entry name" value="AraC_lig"/>
</dbReference>
<evidence type="ECO:0000259" key="5">
    <source>
        <dbReference type="PROSITE" id="PS01124"/>
    </source>
</evidence>
<dbReference type="SMART" id="SM00342">
    <property type="entry name" value="HTH_ARAC"/>
    <property type="match status" value="1"/>
</dbReference>
<organism evidence="6 7">
    <name type="scientific">Streptomyces polygonati</name>
    <dbReference type="NCBI Taxonomy" id="1617087"/>
    <lineage>
        <taxon>Bacteria</taxon>
        <taxon>Bacillati</taxon>
        <taxon>Actinomycetota</taxon>
        <taxon>Actinomycetes</taxon>
        <taxon>Kitasatosporales</taxon>
        <taxon>Streptomycetaceae</taxon>
        <taxon>Streptomyces</taxon>
    </lineage>
</organism>
<dbReference type="Gene3D" id="1.10.10.60">
    <property type="entry name" value="Homeodomain-like"/>
    <property type="match status" value="2"/>
</dbReference>
<keyword evidence="2" id="KW-0238">DNA-binding</keyword>